<gene>
    <name evidence="1" type="ORF">NQ314_009843</name>
</gene>
<protein>
    <submittedName>
        <fullName evidence="1">Uncharacterized protein</fullName>
    </submittedName>
</protein>
<proteinExistence type="predicted"/>
<keyword evidence="2" id="KW-1185">Reference proteome</keyword>
<dbReference type="EMBL" id="JANEYF010002719">
    <property type="protein sequence ID" value="KAJ8943027.1"/>
    <property type="molecule type" value="Genomic_DNA"/>
</dbReference>
<sequence length="37" mass="4223">MFNNLNIPFGSSTTCGFHLSKHLSFVICSMQKLVWHP</sequence>
<reference evidence="1" key="1">
    <citation type="journal article" date="2023" name="Insect Mol. Biol.">
        <title>Genome sequencing provides insights into the evolution of gene families encoding plant cell wall-degrading enzymes in longhorned beetles.</title>
        <authorList>
            <person name="Shin N.R."/>
            <person name="Okamura Y."/>
            <person name="Kirsch R."/>
            <person name="Pauchet Y."/>
        </authorList>
    </citation>
    <scope>NUCLEOTIDE SEQUENCE</scope>
    <source>
        <strain evidence="1">RBIC_L_NR</strain>
    </source>
</reference>
<dbReference type="Proteomes" id="UP001162156">
    <property type="component" value="Unassembled WGS sequence"/>
</dbReference>
<evidence type="ECO:0000313" key="2">
    <source>
        <dbReference type="Proteomes" id="UP001162156"/>
    </source>
</evidence>
<evidence type="ECO:0000313" key="1">
    <source>
        <dbReference type="EMBL" id="KAJ8943027.1"/>
    </source>
</evidence>
<accession>A0AAV8XXJ6</accession>
<dbReference type="AlphaFoldDB" id="A0AAV8XXJ6"/>
<name>A0AAV8XXJ6_9CUCU</name>
<comment type="caution">
    <text evidence="1">The sequence shown here is derived from an EMBL/GenBank/DDBJ whole genome shotgun (WGS) entry which is preliminary data.</text>
</comment>
<organism evidence="1 2">
    <name type="scientific">Rhamnusium bicolor</name>
    <dbReference type="NCBI Taxonomy" id="1586634"/>
    <lineage>
        <taxon>Eukaryota</taxon>
        <taxon>Metazoa</taxon>
        <taxon>Ecdysozoa</taxon>
        <taxon>Arthropoda</taxon>
        <taxon>Hexapoda</taxon>
        <taxon>Insecta</taxon>
        <taxon>Pterygota</taxon>
        <taxon>Neoptera</taxon>
        <taxon>Endopterygota</taxon>
        <taxon>Coleoptera</taxon>
        <taxon>Polyphaga</taxon>
        <taxon>Cucujiformia</taxon>
        <taxon>Chrysomeloidea</taxon>
        <taxon>Cerambycidae</taxon>
        <taxon>Lepturinae</taxon>
        <taxon>Rhagiini</taxon>
        <taxon>Rhamnusium</taxon>
    </lineage>
</organism>